<evidence type="ECO:0000313" key="1">
    <source>
        <dbReference type="EMBL" id="MBD3365123.1"/>
    </source>
</evidence>
<sequence>MVSLEVVWAEKVEVVRAVLQVEAAQGERWAVFWAVSVVDTSQLLD</sequence>
<dbReference type="AlphaFoldDB" id="A0A9D5KA28"/>
<gene>
    <name evidence="1" type="ORF">GF359_07900</name>
</gene>
<dbReference type="EMBL" id="WJKJ01000262">
    <property type="protein sequence ID" value="MBD3365123.1"/>
    <property type="molecule type" value="Genomic_DNA"/>
</dbReference>
<proteinExistence type="predicted"/>
<accession>A0A9D5KA28</accession>
<comment type="caution">
    <text evidence="1">The sequence shown here is derived from an EMBL/GenBank/DDBJ whole genome shotgun (WGS) entry which is preliminary data.</text>
</comment>
<organism evidence="1 2">
    <name type="scientific">candidate division WOR-3 bacterium</name>
    <dbReference type="NCBI Taxonomy" id="2052148"/>
    <lineage>
        <taxon>Bacteria</taxon>
        <taxon>Bacteria division WOR-3</taxon>
    </lineage>
</organism>
<reference evidence="1" key="1">
    <citation type="submission" date="2019-11" db="EMBL/GenBank/DDBJ databases">
        <title>Microbial mats filling the niche in hypersaline microbial mats.</title>
        <authorList>
            <person name="Wong H.L."/>
            <person name="Macleod F.I."/>
            <person name="White R.A. III"/>
            <person name="Burns B.P."/>
        </authorList>
    </citation>
    <scope>NUCLEOTIDE SEQUENCE</scope>
    <source>
        <strain evidence="1">Bin_327</strain>
    </source>
</reference>
<evidence type="ECO:0000313" key="2">
    <source>
        <dbReference type="Proteomes" id="UP000630660"/>
    </source>
</evidence>
<dbReference type="Proteomes" id="UP000630660">
    <property type="component" value="Unassembled WGS sequence"/>
</dbReference>
<name>A0A9D5KA28_UNCW3</name>
<protein>
    <submittedName>
        <fullName evidence="1">Uncharacterized protein</fullName>
    </submittedName>
</protein>